<accession>A0A1M6UYZ7</accession>
<evidence type="ECO:0000256" key="3">
    <source>
        <dbReference type="ARBA" id="ARBA00022475"/>
    </source>
</evidence>
<feature type="transmembrane region" description="Helical" evidence="8">
    <location>
        <begin position="12"/>
        <end position="40"/>
    </location>
</feature>
<dbReference type="SUPFAM" id="SSF55008">
    <property type="entry name" value="HMA, heavy metal-associated domain"/>
    <property type="match status" value="1"/>
</dbReference>
<dbReference type="Pfam" id="PF00403">
    <property type="entry name" value="HMA"/>
    <property type="match status" value="1"/>
</dbReference>
<dbReference type="PANTHER" id="PTHR34184:SF4">
    <property type="entry name" value="UPF0718 PROTEIN YCGR"/>
    <property type="match status" value="1"/>
</dbReference>
<dbReference type="InterPro" id="IPR017969">
    <property type="entry name" value="Heavy-metal-associated_CS"/>
</dbReference>
<dbReference type="InterPro" id="IPR036163">
    <property type="entry name" value="HMA_dom_sf"/>
</dbReference>
<sequence length="432" mass="46468">MFVQEAIFEKFLPQLGVLFAEMAPFLLLGFLLAGIIHVWIPNRLYIPKIAKPNLKSVVWAALFGVPLPICSCGVIPTAIALRREGASKGASVSFLISTPATGLDSILATYSLLGGPFALLRPIAAFATAIFGGVLTNFATRKEKEIPIALAQAQECKTEKTKTFAQKMAETAKYGFVEMVGNVSKWLCIGLVLGALIAAFVPNDFFLVLREHSLLCMLAVLLLAMPMYTCATGSIPLALALVAKGITPGAALVLLMAGPATSIASMLVVGKNFGRRALVAYLVSIAFGAMAFGFIVDTFFMDLFLGNMIPQGSAEFSGHHLGLVNYIGAVLLLALMIFSKWRGKFMKHGDCCHRSQKGCDCEMQMVKFYRVEGMRCNHCKMSVENALKNLDGVESVAVDLSKKSVAVKGKIDEAVLKSAIEKAGFEFAGEMK</sequence>
<feature type="transmembrane region" description="Helical" evidence="8">
    <location>
        <begin position="214"/>
        <end position="243"/>
    </location>
</feature>
<keyword evidence="3" id="KW-1003">Cell membrane</keyword>
<organism evidence="10 11">
    <name type="scientific">Fibrobacter intestinalis</name>
    <dbReference type="NCBI Taxonomy" id="28122"/>
    <lineage>
        <taxon>Bacteria</taxon>
        <taxon>Pseudomonadati</taxon>
        <taxon>Fibrobacterota</taxon>
        <taxon>Fibrobacteria</taxon>
        <taxon>Fibrobacterales</taxon>
        <taxon>Fibrobacteraceae</taxon>
        <taxon>Fibrobacter</taxon>
    </lineage>
</organism>
<keyword evidence="7 8" id="KW-0472">Membrane</keyword>
<dbReference type="Proteomes" id="UP000184275">
    <property type="component" value="Unassembled WGS sequence"/>
</dbReference>
<gene>
    <name evidence="10" type="ORF">SAMN05720469_1168</name>
</gene>
<evidence type="ECO:0000256" key="1">
    <source>
        <dbReference type="ARBA" id="ARBA00004651"/>
    </source>
</evidence>
<evidence type="ECO:0000259" key="9">
    <source>
        <dbReference type="PROSITE" id="PS50846"/>
    </source>
</evidence>
<protein>
    <recommendedName>
        <fullName evidence="9">HMA domain-containing protein</fullName>
    </recommendedName>
</protein>
<evidence type="ECO:0000256" key="4">
    <source>
        <dbReference type="ARBA" id="ARBA00022692"/>
    </source>
</evidence>
<dbReference type="CDD" id="cd00371">
    <property type="entry name" value="HMA"/>
    <property type="match status" value="1"/>
</dbReference>
<evidence type="ECO:0000256" key="6">
    <source>
        <dbReference type="ARBA" id="ARBA00022989"/>
    </source>
</evidence>
<dbReference type="PANTHER" id="PTHR34184">
    <property type="entry name" value="UPF0718 PROTEIN YCGR"/>
    <property type="match status" value="1"/>
</dbReference>
<feature type="transmembrane region" description="Helical" evidence="8">
    <location>
        <begin position="60"/>
        <end position="81"/>
    </location>
</feature>
<dbReference type="GO" id="GO:0005886">
    <property type="term" value="C:plasma membrane"/>
    <property type="evidence" value="ECO:0007669"/>
    <property type="project" value="UniProtKB-SubCell"/>
</dbReference>
<feature type="transmembrane region" description="Helical" evidence="8">
    <location>
        <begin position="249"/>
        <end position="269"/>
    </location>
</feature>
<feature type="transmembrane region" description="Helical" evidence="8">
    <location>
        <begin position="183"/>
        <end position="202"/>
    </location>
</feature>
<dbReference type="GO" id="GO:0046872">
    <property type="term" value="F:metal ion binding"/>
    <property type="evidence" value="ECO:0007669"/>
    <property type="project" value="UniProtKB-KW"/>
</dbReference>
<dbReference type="RefSeq" id="WP_073304501.1">
    <property type="nucleotide sequence ID" value="NZ_FRAW01000016.1"/>
</dbReference>
<comment type="subcellular location">
    <subcellularLocation>
        <location evidence="1">Cell membrane</location>
        <topology evidence="1">Multi-pass membrane protein</topology>
    </subcellularLocation>
</comment>
<comment type="similarity">
    <text evidence="2">Belongs to the UPF0718 family.</text>
</comment>
<proteinExistence type="inferred from homology"/>
<keyword evidence="6 8" id="KW-1133">Transmembrane helix</keyword>
<dbReference type="Pfam" id="PF03773">
    <property type="entry name" value="ArsP_1"/>
    <property type="match status" value="1"/>
</dbReference>
<dbReference type="InterPro" id="IPR052923">
    <property type="entry name" value="UPF0718"/>
</dbReference>
<dbReference type="Gene3D" id="3.30.70.100">
    <property type="match status" value="1"/>
</dbReference>
<reference evidence="11" key="1">
    <citation type="submission" date="2016-11" db="EMBL/GenBank/DDBJ databases">
        <authorList>
            <person name="Varghese N."/>
            <person name="Submissions S."/>
        </authorList>
    </citation>
    <scope>NUCLEOTIDE SEQUENCE [LARGE SCALE GENOMIC DNA]</scope>
    <source>
        <strain evidence="11">UWOS</strain>
    </source>
</reference>
<evidence type="ECO:0000313" key="11">
    <source>
        <dbReference type="Proteomes" id="UP000184275"/>
    </source>
</evidence>
<dbReference type="InterPro" id="IPR006121">
    <property type="entry name" value="HMA_dom"/>
</dbReference>
<feature type="transmembrane region" description="Helical" evidence="8">
    <location>
        <begin position="278"/>
        <end position="300"/>
    </location>
</feature>
<feature type="transmembrane region" description="Helical" evidence="8">
    <location>
        <begin position="320"/>
        <end position="338"/>
    </location>
</feature>
<evidence type="ECO:0000256" key="2">
    <source>
        <dbReference type="ARBA" id="ARBA00006386"/>
    </source>
</evidence>
<dbReference type="InterPro" id="IPR005524">
    <property type="entry name" value="DUF318"/>
</dbReference>
<keyword evidence="5" id="KW-0479">Metal-binding</keyword>
<keyword evidence="11" id="KW-1185">Reference proteome</keyword>
<evidence type="ECO:0000256" key="7">
    <source>
        <dbReference type="ARBA" id="ARBA00023136"/>
    </source>
</evidence>
<feature type="domain" description="HMA" evidence="9">
    <location>
        <begin position="365"/>
        <end position="428"/>
    </location>
</feature>
<feature type="transmembrane region" description="Helical" evidence="8">
    <location>
        <begin position="93"/>
        <end position="113"/>
    </location>
</feature>
<keyword evidence="4 8" id="KW-0812">Transmembrane</keyword>
<dbReference type="PROSITE" id="PS50846">
    <property type="entry name" value="HMA_2"/>
    <property type="match status" value="1"/>
</dbReference>
<dbReference type="EMBL" id="FRAW01000016">
    <property type="protein sequence ID" value="SHK74374.1"/>
    <property type="molecule type" value="Genomic_DNA"/>
</dbReference>
<evidence type="ECO:0000256" key="8">
    <source>
        <dbReference type="SAM" id="Phobius"/>
    </source>
</evidence>
<dbReference type="PROSITE" id="PS01047">
    <property type="entry name" value="HMA_1"/>
    <property type="match status" value="1"/>
</dbReference>
<evidence type="ECO:0000313" key="10">
    <source>
        <dbReference type="EMBL" id="SHK74374.1"/>
    </source>
</evidence>
<name>A0A1M6UYZ7_9BACT</name>
<dbReference type="AlphaFoldDB" id="A0A1M6UYZ7"/>
<evidence type="ECO:0000256" key="5">
    <source>
        <dbReference type="ARBA" id="ARBA00022723"/>
    </source>
</evidence>